<dbReference type="InterPro" id="IPR036628">
    <property type="entry name" value="Clp_N_dom_sf"/>
</dbReference>
<dbReference type="InterPro" id="IPR027417">
    <property type="entry name" value="P-loop_NTPase"/>
</dbReference>
<reference evidence="5" key="1">
    <citation type="submission" date="2020-06" db="EMBL/GenBank/DDBJ databases">
        <authorList>
            <person name="Li T."/>
            <person name="Hu X."/>
            <person name="Zhang T."/>
            <person name="Song X."/>
            <person name="Zhang H."/>
            <person name="Dai N."/>
            <person name="Sheng W."/>
            <person name="Hou X."/>
            <person name="Wei L."/>
        </authorList>
    </citation>
    <scope>NUCLEOTIDE SEQUENCE</scope>
    <source>
        <strain evidence="5">K16</strain>
        <tissue evidence="5">Leaf</tissue>
    </source>
</reference>
<keyword evidence="2 3" id="KW-0677">Repeat</keyword>
<evidence type="ECO:0000256" key="1">
    <source>
        <dbReference type="ARBA" id="ARBA00008675"/>
    </source>
</evidence>
<evidence type="ECO:0000256" key="3">
    <source>
        <dbReference type="PROSITE-ProRule" id="PRU01251"/>
    </source>
</evidence>
<evidence type="ECO:0000313" key="5">
    <source>
        <dbReference type="EMBL" id="KAK4391991.1"/>
    </source>
</evidence>
<keyword evidence="6" id="KW-1185">Reference proteome</keyword>
<dbReference type="PROSITE" id="PS51903">
    <property type="entry name" value="CLP_R"/>
    <property type="match status" value="1"/>
</dbReference>
<comment type="similarity">
    <text evidence="1">Belongs to the ClpA/ClpB family.</text>
</comment>
<comment type="caution">
    <text evidence="5">The sequence shown here is derived from an EMBL/GenBank/DDBJ whole genome shotgun (WGS) entry which is preliminary data.</text>
</comment>
<evidence type="ECO:0000313" key="6">
    <source>
        <dbReference type="Proteomes" id="UP001289374"/>
    </source>
</evidence>
<dbReference type="InterPro" id="IPR058680">
    <property type="entry name" value="NBD_SMAX1-like"/>
</dbReference>
<proteinExistence type="inferred from homology"/>
<evidence type="ECO:0000256" key="2">
    <source>
        <dbReference type="ARBA" id="ARBA00022737"/>
    </source>
</evidence>
<dbReference type="Pfam" id="PF23569">
    <property type="entry name" value="NBD_SMAX1"/>
    <property type="match status" value="1"/>
</dbReference>
<dbReference type="Gene3D" id="1.10.1780.10">
    <property type="entry name" value="Clp, N-terminal domain"/>
    <property type="match status" value="1"/>
</dbReference>
<reference evidence="5" key="2">
    <citation type="journal article" date="2024" name="Plant">
        <title>Genomic evolution and insights into agronomic trait innovations of Sesamum species.</title>
        <authorList>
            <person name="Miao H."/>
            <person name="Wang L."/>
            <person name="Qu L."/>
            <person name="Liu H."/>
            <person name="Sun Y."/>
            <person name="Le M."/>
            <person name="Wang Q."/>
            <person name="Wei S."/>
            <person name="Zheng Y."/>
            <person name="Lin W."/>
            <person name="Duan Y."/>
            <person name="Cao H."/>
            <person name="Xiong S."/>
            <person name="Wang X."/>
            <person name="Wei L."/>
            <person name="Li C."/>
            <person name="Ma Q."/>
            <person name="Ju M."/>
            <person name="Zhao R."/>
            <person name="Li G."/>
            <person name="Mu C."/>
            <person name="Tian Q."/>
            <person name="Mei H."/>
            <person name="Zhang T."/>
            <person name="Gao T."/>
            <person name="Zhang H."/>
        </authorList>
    </citation>
    <scope>NUCLEOTIDE SEQUENCE</scope>
    <source>
        <strain evidence="5">K16</strain>
    </source>
</reference>
<sequence length="1050" mass="117451">MRAGACAAQTLSPEAASVLKHSLSLARRRGHAQLTPLHVAATLLSSRPSLLKRACLKSQPHHQPSHPLQSRALELCFNVALNRLPASPGPLLHAQPALSNALVAALKRAQAHQRRGSIEQNQQQQLIAIKVELEQLILSILDDPSVSRVMREAGFSSTSVKNNLEESNSVSSVFQCYNSTPGGIFSTPSSPPTEAHHQREFTLNPNSFWQNPYLFSPQKKPVSTDGFFLKEDIKVVMDVLLGKKRRNTVIVGDSLSMAEGVVAELMRNLEKGEVPEELQSVKIIKFQLSSVPLMFMKRDEVDMNVADLKRKVESLASCGGVIIYIGDLKWTVESAGDDDEISAGKESNVYIPVDYLITEIGKLVSWFNYSSNYMRVWLMATANYQTYMKCQMRQPPLDVQWAVQAVSVPSGGLGLSLSGRDSRTCFPQSPSQVTDRKLFCLKEDQDVLTCCPDCTSNYEKEAGFKSIHHKSFPINKDEENGSAHLPYWLKQHSEETLEKVLRIEPNKNNIVADSETVSFAYPTVKPDQNVGSLPWFRQQETCHVEFSFSNGNSKVQTVLEPNLDSLKRMAGKEVKITLALGNSMYADASVHDKIGVELFGIFQENVPWQSETIPLILDALMNSEGTSQDKFLLIQGNDVVGKRRLAAAIAKSMFGSSDLLFCMNMRNDADTVAENREMLEKALSDHEKLVVLVEDVDYSDPEFAKCLADGFVEAGKQGSWRRHTRDSSQAVFILTMDGDTSYRMARDNVKSVIQMKLLVNESKFAAMMPNVVQKRKAEWDFPIRGKSRRSNEMDEVSSNAVENSRQLSSNALDLNVKAEDDEADEGKPGTFSPISSDLTRETTIIEQQSSLSFLKKIKNCFVLNRNSEQDKQAREMFMSKFRRSFQEANISSFNIDETLLEEVLQGSGLYLNSLFDQWLKDVFETSLRMIDTGEEEKVSIRLCLGVKRGSSCPKDGFMGTCLPRRIPLSFIGKRPQTVGGETMCFLVCDEEETEVGQQAPGSCPYCGGKVHAVDVGTRWRFCLIPVCFRFKRKYLCSLCSRRLVLYDSWS</sequence>
<dbReference type="InterPro" id="IPR051650">
    <property type="entry name" value="SL_signaling_regulator"/>
</dbReference>
<dbReference type="SUPFAM" id="SSF81923">
    <property type="entry name" value="Double Clp-N motif"/>
    <property type="match status" value="1"/>
</dbReference>
<dbReference type="PANTHER" id="PTHR43572:SF3">
    <property type="entry name" value="PROTEIN SMAX1-LIKE 5"/>
    <property type="match status" value="1"/>
</dbReference>
<dbReference type="AlphaFoldDB" id="A0AAE1WEV4"/>
<feature type="domain" description="Clp R" evidence="4">
    <location>
        <begin position="7"/>
        <end position="170"/>
    </location>
</feature>
<dbReference type="EMBL" id="JACGWL010000011">
    <property type="protein sequence ID" value="KAK4391991.1"/>
    <property type="molecule type" value="Genomic_DNA"/>
</dbReference>
<evidence type="ECO:0000259" key="4">
    <source>
        <dbReference type="PROSITE" id="PS51903"/>
    </source>
</evidence>
<accession>A0AAE1WEV4</accession>
<dbReference type="Proteomes" id="UP001289374">
    <property type="component" value="Unassembled WGS sequence"/>
</dbReference>
<protein>
    <submittedName>
        <fullName evidence="5">Protein SMAX1-LIKE 4</fullName>
    </submittedName>
</protein>
<dbReference type="Gene3D" id="3.40.50.300">
    <property type="entry name" value="P-loop containing nucleotide triphosphate hydrolases"/>
    <property type="match status" value="1"/>
</dbReference>
<organism evidence="5 6">
    <name type="scientific">Sesamum angolense</name>
    <dbReference type="NCBI Taxonomy" id="2727404"/>
    <lineage>
        <taxon>Eukaryota</taxon>
        <taxon>Viridiplantae</taxon>
        <taxon>Streptophyta</taxon>
        <taxon>Embryophyta</taxon>
        <taxon>Tracheophyta</taxon>
        <taxon>Spermatophyta</taxon>
        <taxon>Magnoliopsida</taxon>
        <taxon>eudicotyledons</taxon>
        <taxon>Gunneridae</taxon>
        <taxon>Pentapetalae</taxon>
        <taxon>asterids</taxon>
        <taxon>lamiids</taxon>
        <taxon>Lamiales</taxon>
        <taxon>Pedaliaceae</taxon>
        <taxon>Sesamum</taxon>
    </lineage>
</organism>
<dbReference type="InterPro" id="IPR004176">
    <property type="entry name" value="Clp_R_N"/>
</dbReference>
<gene>
    <name evidence="5" type="ORF">Sango_1976900</name>
</gene>
<name>A0AAE1WEV4_9LAMI</name>
<dbReference type="PANTHER" id="PTHR43572">
    <property type="entry name" value="CHAPERONE PROTEIN CLPD, CHLOROPLASTIC"/>
    <property type="match status" value="1"/>
</dbReference>